<dbReference type="Proteomes" id="UP000251891">
    <property type="component" value="Unassembled WGS sequence"/>
</dbReference>
<sequence>MPEMFGSYQGLAKPALPDDDVFMTDDGVVFAECTEIDDDTFDRFYREVLEPAFPPAELSGLEEMRAAFRLPLPGCFGMVALNDGEPIGGALGEYSASSGVLLLAYLAIRPGIRGGGLGGRLLGRALPCWREATKPVVTLAEIEDPRFHRGSEGHGDPTARVRFYERHGARVLPLPYFQPSLGAGLPRVRGMLLICLDPEQTAVPADALLRFLDEYVEQCEGPEAVRSDPEYGRLRDQLSGGPVEVPLWPLARAGEVPSATGE</sequence>
<dbReference type="Gene3D" id="3.40.630.30">
    <property type="match status" value="1"/>
</dbReference>
<accession>A0A365H0C7</accession>
<organism evidence="2 3">
    <name type="scientific">Actinomadura craniellae</name>
    <dbReference type="NCBI Taxonomy" id="2231787"/>
    <lineage>
        <taxon>Bacteria</taxon>
        <taxon>Bacillati</taxon>
        <taxon>Actinomycetota</taxon>
        <taxon>Actinomycetes</taxon>
        <taxon>Streptosporangiales</taxon>
        <taxon>Thermomonosporaceae</taxon>
        <taxon>Actinomadura</taxon>
    </lineage>
</organism>
<comment type="caution">
    <text evidence="2">The sequence shown here is derived from an EMBL/GenBank/DDBJ whole genome shotgun (WGS) entry which is preliminary data.</text>
</comment>
<dbReference type="PROSITE" id="PS51186">
    <property type="entry name" value="GNAT"/>
    <property type="match status" value="1"/>
</dbReference>
<dbReference type="GO" id="GO:0016747">
    <property type="term" value="F:acyltransferase activity, transferring groups other than amino-acyl groups"/>
    <property type="evidence" value="ECO:0007669"/>
    <property type="project" value="InterPro"/>
</dbReference>
<evidence type="ECO:0000313" key="2">
    <source>
        <dbReference type="EMBL" id="RAY12496.1"/>
    </source>
</evidence>
<name>A0A365H0C7_9ACTN</name>
<keyword evidence="3" id="KW-1185">Reference proteome</keyword>
<feature type="domain" description="N-acetyltransferase" evidence="1">
    <location>
        <begin position="28"/>
        <end position="188"/>
    </location>
</feature>
<dbReference type="InterPro" id="IPR016181">
    <property type="entry name" value="Acyl_CoA_acyltransferase"/>
</dbReference>
<dbReference type="Pfam" id="PF00583">
    <property type="entry name" value="Acetyltransf_1"/>
    <property type="match status" value="1"/>
</dbReference>
<dbReference type="SUPFAM" id="SSF55729">
    <property type="entry name" value="Acyl-CoA N-acyltransferases (Nat)"/>
    <property type="match status" value="1"/>
</dbReference>
<dbReference type="InterPro" id="IPR000182">
    <property type="entry name" value="GNAT_dom"/>
</dbReference>
<dbReference type="EMBL" id="QLYX01000013">
    <property type="protein sequence ID" value="RAY12496.1"/>
    <property type="molecule type" value="Genomic_DNA"/>
</dbReference>
<keyword evidence="2" id="KW-0808">Transferase</keyword>
<evidence type="ECO:0000313" key="3">
    <source>
        <dbReference type="Proteomes" id="UP000251891"/>
    </source>
</evidence>
<gene>
    <name evidence="2" type="ORF">DPM19_25520</name>
</gene>
<evidence type="ECO:0000259" key="1">
    <source>
        <dbReference type="PROSITE" id="PS51186"/>
    </source>
</evidence>
<reference evidence="2 3" key="1">
    <citation type="submission" date="2018-06" db="EMBL/GenBank/DDBJ databases">
        <title>Actinomadura craniellae sp. nov. isolated from marine sponge Craniella sp.</title>
        <authorList>
            <person name="Li L."/>
            <person name="Xu Q.H."/>
            <person name="Lin H.W."/>
            <person name="Lu Y.H."/>
        </authorList>
    </citation>
    <scope>NUCLEOTIDE SEQUENCE [LARGE SCALE GENOMIC DNA]</scope>
    <source>
        <strain evidence="2 3">LHW63021</strain>
    </source>
</reference>
<dbReference type="AlphaFoldDB" id="A0A365H0C7"/>
<protein>
    <submittedName>
        <fullName evidence="2">N-acetyltransferase</fullName>
    </submittedName>
</protein>
<proteinExistence type="predicted"/>